<dbReference type="PANTHER" id="PTHR43798">
    <property type="entry name" value="MONOACYLGLYCEROL LIPASE"/>
    <property type="match status" value="1"/>
</dbReference>
<comment type="caution">
    <text evidence="2">The sequence shown here is derived from an EMBL/GenBank/DDBJ whole genome shotgun (WGS) entry which is preliminary data.</text>
</comment>
<dbReference type="SUPFAM" id="SSF53474">
    <property type="entry name" value="alpha/beta-Hydrolases"/>
    <property type="match status" value="1"/>
</dbReference>
<dbReference type="Proteomes" id="UP001444625">
    <property type="component" value="Unassembled WGS sequence"/>
</dbReference>
<dbReference type="PRINTS" id="PR00412">
    <property type="entry name" value="EPOXHYDRLASE"/>
</dbReference>
<sequence>MKNNTYEWGNKENTTLVLLHGMGGTGLKYGELAGYLNDFHIVAFDLAGHGGAISFEREEDYYPSSIAKYTNELITDMNISDFYLVGHSWGAHIALYYAKMYSDKVKGIILLDGGYIPDSEISSLDVELEQIEKFYENIRFPSWEAFIASEKSELDRWSEELEAGSKSQVKEIDGEILLATSIFTAKAVVKGIYAEPTKDILKEIASPTLLLLSSLPDEMKDIREAGSKEFISLVKNVTVRTIPDTTHNIYVDAPQEVADYMKRWIQYY</sequence>
<dbReference type="PRINTS" id="PR00111">
    <property type="entry name" value="ABHYDROLASE"/>
</dbReference>
<dbReference type="EMBL" id="JBDIML010000003">
    <property type="protein sequence ID" value="MEN2767474.1"/>
    <property type="molecule type" value="Genomic_DNA"/>
</dbReference>
<dbReference type="Pfam" id="PF00561">
    <property type="entry name" value="Abhydrolase_1"/>
    <property type="match status" value="1"/>
</dbReference>
<protein>
    <submittedName>
        <fullName evidence="2">Alpha/beta hydrolase</fullName>
    </submittedName>
</protein>
<feature type="domain" description="AB hydrolase-1" evidence="1">
    <location>
        <begin position="15"/>
        <end position="253"/>
    </location>
</feature>
<organism evidence="2 3">
    <name type="scientific">Ornithinibacillus xuwenensis</name>
    <dbReference type="NCBI Taxonomy" id="3144668"/>
    <lineage>
        <taxon>Bacteria</taxon>
        <taxon>Bacillati</taxon>
        <taxon>Bacillota</taxon>
        <taxon>Bacilli</taxon>
        <taxon>Bacillales</taxon>
        <taxon>Bacillaceae</taxon>
        <taxon>Ornithinibacillus</taxon>
    </lineage>
</organism>
<name>A0ABU9XGT8_9BACI</name>
<dbReference type="GO" id="GO:0016787">
    <property type="term" value="F:hydrolase activity"/>
    <property type="evidence" value="ECO:0007669"/>
    <property type="project" value="UniProtKB-KW"/>
</dbReference>
<evidence type="ECO:0000313" key="2">
    <source>
        <dbReference type="EMBL" id="MEN2767474.1"/>
    </source>
</evidence>
<dbReference type="Gene3D" id="3.40.50.1820">
    <property type="entry name" value="alpha/beta hydrolase"/>
    <property type="match status" value="1"/>
</dbReference>
<evidence type="ECO:0000313" key="3">
    <source>
        <dbReference type="Proteomes" id="UP001444625"/>
    </source>
</evidence>
<dbReference type="PANTHER" id="PTHR43798:SF33">
    <property type="entry name" value="HYDROLASE, PUTATIVE (AFU_ORTHOLOGUE AFUA_2G14860)-RELATED"/>
    <property type="match status" value="1"/>
</dbReference>
<dbReference type="RefSeq" id="WP_345824949.1">
    <property type="nucleotide sequence ID" value="NZ_JBDIML010000003.1"/>
</dbReference>
<dbReference type="InterPro" id="IPR000639">
    <property type="entry name" value="Epox_hydrolase-like"/>
</dbReference>
<keyword evidence="3" id="KW-1185">Reference proteome</keyword>
<reference evidence="2 3" key="1">
    <citation type="submission" date="2024-05" db="EMBL/GenBank/DDBJ databases">
        <authorList>
            <person name="Haq I."/>
            <person name="Ullah Z."/>
            <person name="Ahmad R."/>
            <person name="Li M."/>
            <person name="Tong Y."/>
        </authorList>
    </citation>
    <scope>NUCLEOTIDE SEQUENCE [LARGE SCALE GENOMIC DNA]</scope>
    <source>
        <strain evidence="2 3">16A2E</strain>
    </source>
</reference>
<evidence type="ECO:0000259" key="1">
    <source>
        <dbReference type="Pfam" id="PF00561"/>
    </source>
</evidence>
<accession>A0ABU9XGT8</accession>
<keyword evidence="2" id="KW-0378">Hydrolase</keyword>
<gene>
    <name evidence="2" type="ORF">ABC228_09760</name>
</gene>
<proteinExistence type="predicted"/>
<dbReference type="InterPro" id="IPR000073">
    <property type="entry name" value="AB_hydrolase_1"/>
</dbReference>
<dbReference type="InterPro" id="IPR050266">
    <property type="entry name" value="AB_hydrolase_sf"/>
</dbReference>
<dbReference type="InterPro" id="IPR029058">
    <property type="entry name" value="AB_hydrolase_fold"/>
</dbReference>